<keyword evidence="1" id="KW-0175">Coiled coil</keyword>
<dbReference type="AlphaFoldDB" id="A0A7S1BSV8"/>
<protein>
    <submittedName>
        <fullName evidence="2">Uncharacterized protein</fullName>
    </submittedName>
</protein>
<gene>
    <name evidence="2" type="ORF">CHYS00102_LOCUS22787</name>
</gene>
<organism evidence="2">
    <name type="scientific">Corethron hystrix</name>
    <dbReference type="NCBI Taxonomy" id="216773"/>
    <lineage>
        <taxon>Eukaryota</taxon>
        <taxon>Sar</taxon>
        <taxon>Stramenopiles</taxon>
        <taxon>Ochrophyta</taxon>
        <taxon>Bacillariophyta</taxon>
        <taxon>Coscinodiscophyceae</taxon>
        <taxon>Corethrophycidae</taxon>
        <taxon>Corethrales</taxon>
        <taxon>Corethraceae</taxon>
        <taxon>Corethron</taxon>
    </lineage>
</organism>
<reference evidence="2" key="1">
    <citation type="submission" date="2021-01" db="EMBL/GenBank/DDBJ databases">
        <authorList>
            <person name="Corre E."/>
            <person name="Pelletier E."/>
            <person name="Niang G."/>
            <person name="Scheremetjew M."/>
            <person name="Finn R."/>
            <person name="Kale V."/>
            <person name="Holt S."/>
            <person name="Cochrane G."/>
            <person name="Meng A."/>
            <person name="Brown T."/>
            <person name="Cohen L."/>
        </authorList>
    </citation>
    <scope>NUCLEOTIDE SEQUENCE</scope>
    <source>
        <strain evidence="2">308</strain>
    </source>
</reference>
<proteinExistence type="predicted"/>
<accession>A0A7S1BSV8</accession>
<feature type="coiled-coil region" evidence="1">
    <location>
        <begin position="79"/>
        <end position="146"/>
    </location>
</feature>
<dbReference type="EMBL" id="HBFR01031416">
    <property type="protein sequence ID" value="CAD8895573.1"/>
    <property type="molecule type" value="Transcribed_RNA"/>
</dbReference>
<sequence length="162" mass="18395">MQEAGPPYPRLLYGGPDFLLQEYAGARDADALRAFVRERVALPCSLRDEHWCSAEEEELVRDIRAMSREDLDARIEAMNAAVMQEFEEYEGRMEAASAASELAQDEVRVARSNGDADRLRVAREASEKVSQTLQRVEEELAACMEKEKPLELTMMEEYANTM</sequence>
<evidence type="ECO:0000313" key="2">
    <source>
        <dbReference type="EMBL" id="CAD8895573.1"/>
    </source>
</evidence>
<name>A0A7S1BSV8_9STRA</name>
<evidence type="ECO:0000256" key="1">
    <source>
        <dbReference type="SAM" id="Coils"/>
    </source>
</evidence>